<gene>
    <name evidence="3" type="ORF">EPD83_002260</name>
</gene>
<evidence type="ECO:0000313" key="3">
    <source>
        <dbReference type="EMBL" id="NHA66878.1"/>
    </source>
</evidence>
<dbReference type="Gene3D" id="1.10.3210.10">
    <property type="entry name" value="Hypothetical protein af1432"/>
    <property type="match status" value="1"/>
</dbReference>
<proteinExistence type="predicted"/>
<protein>
    <submittedName>
        <fullName evidence="3">HD domain-containing protein</fullName>
    </submittedName>
</protein>
<feature type="transmembrane region" description="Helical" evidence="1">
    <location>
        <begin position="35"/>
        <end position="56"/>
    </location>
</feature>
<feature type="transmembrane region" description="Helical" evidence="1">
    <location>
        <begin position="68"/>
        <end position="86"/>
    </location>
</feature>
<name>A0A8T6QYF3_9MICO</name>
<comment type="caution">
    <text evidence="3">The sequence shown here is derived from an EMBL/GenBank/DDBJ whole genome shotgun (WGS) entry which is preliminary data.</text>
</comment>
<feature type="transmembrane region" description="Helical" evidence="1">
    <location>
        <begin position="118"/>
        <end position="138"/>
    </location>
</feature>
<evidence type="ECO:0000313" key="4">
    <source>
        <dbReference type="Proteomes" id="UP000287866"/>
    </source>
</evidence>
<feature type="domain" description="HD" evidence="2">
    <location>
        <begin position="273"/>
        <end position="385"/>
    </location>
</feature>
<accession>A0A8T6QYF3</accession>
<dbReference type="CDD" id="cd00077">
    <property type="entry name" value="HDc"/>
    <property type="match status" value="1"/>
</dbReference>
<dbReference type="InterPro" id="IPR052020">
    <property type="entry name" value="Cyclic_di-GMP/3'3'-cGAMP_PDE"/>
</dbReference>
<feature type="transmembrane region" description="Helical" evidence="1">
    <location>
        <begin position="158"/>
        <end position="183"/>
    </location>
</feature>
<feature type="transmembrane region" description="Helical" evidence="1">
    <location>
        <begin position="92"/>
        <end position="111"/>
    </location>
</feature>
<dbReference type="InterPro" id="IPR006674">
    <property type="entry name" value="HD_domain"/>
</dbReference>
<keyword evidence="1" id="KW-0472">Membrane</keyword>
<keyword evidence="4" id="KW-1185">Reference proteome</keyword>
<sequence length="440" mass="46220">MRAVRPERPVAALAGVVAAVLVVLALYSSGSDLGTLLGSHVVTLPVLVVAIVLGEVVRIRMPSGRDTAPLATATALAVVFLGPIEGQPPFDVDAGLVVLVVTLALLLAALVRRVRGRAVGVPLLAARVLGVGTAAWMARSWGPEGSTLWDLEYEHRSLGVVALAMALVAGLGLVVELLLVAAIRAERQRTPLSAAVRDELGEAAPLTFAVAVIGPMVALMAPVLGLLALPVALVPLAMAYSAVGQFVRNRATNRLLVATLSRLTEEGGYTAQRHAERVSELSLRMGRVLGLGEAELRTLEYAALLHDLGQITLRDPIPGGATVLAAPSDQRDIASEGAQIIRQAETLGLVADYVDAQTTPYRLVREHAREVPLPARIIKCANAFDDLSGGSDEPADVERAMERILLGLGYEYDPDVVDALTRVVDDAAVGRVVEGEVAAR</sequence>
<evidence type="ECO:0000256" key="1">
    <source>
        <dbReference type="SAM" id="Phobius"/>
    </source>
</evidence>
<reference evidence="3" key="1">
    <citation type="submission" date="2020-03" db="EMBL/GenBank/DDBJ databases">
        <title>Phycicoccus flavus sp. nov., a novel endophytic actinobacterium isolated from branch of Kandelia candel.</title>
        <authorList>
            <person name="Tuo L."/>
        </authorList>
    </citation>
    <scope>NUCLEOTIDE SEQUENCE</scope>
    <source>
        <strain evidence="3">CMS6Z-2</strain>
    </source>
</reference>
<keyword evidence="1" id="KW-1133">Transmembrane helix</keyword>
<keyword evidence="1" id="KW-0812">Transmembrane</keyword>
<dbReference type="EMBL" id="SAYU02000004">
    <property type="protein sequence ID" value="NHA66878.1"/>
    <property type="molecule type" value="Genomic_DNA"/>
</dbReference>
<evidence type="ECO:0000259" key="2">
    <source>
        <dbReference type="Pfam" id="PF01966"/>
    </source>
</evidence>
<dbReference type="PANTHER" id="PTHR45228">
    <property type="entry name" value="CYCLIC DI-GMP PHOSPHODIESTERASE TM_0186-RELATED"/>
    <property type="match status" value="1"/>
</dbReference>
<dbReference type="Proteomes" id="UP000287866">
    <property type="component" value="Unassembled WGS sequence"/>
</dbReference>
<dbReference type="PANTHER" id="PTHR45228:SF4">
    <property type="entry name" value="LIPOPROTEIN"/>
    <property type="match status" value="1"/>
</dbReference>
<feature type="transmembrane region" description="Helical" evidence="1">
    <location>
        <begin position="203"/>
        <end position="221"/>
    </location>
</feature>
<dbReference type="SUPFAM" id="SSF109604">
    <property type="entry name" value="HD-domain/PDEase-like"/>
    <property type="match status" value="1"/>
</dbReference>
<dbReference type="InterPro" id="IPR003607">
    <property type="entry name" value="HD/PDEase_dom"/>
</dbReference>
<dbReference type="RefSeq" id="WP_165566158.1">
    <property type="nucleotide sequence ID" value="NZ_SAYU02000004.1"/>
</dbReference>
<dbReference type="AlphaFoldDB" id="A0A8T6QYF3"/>
<organism evidence="3 4">
    <name type="scientific">Phycicoccus flavus</name>
    <dbReference type="NCBI Taxonomy" id="2502783"/>
    <lineage>
        <taxon>Bacteria</taxon>
        <taxon>Bacillati</taxon>
        <taxon>Actinomycetota</taxon>
        <taxon>Actinomycetes</taxon>
        <taxon>Micrococcales</taxon>
        <taxon>Intrasporangiaceae</taxon>
        <taxon>Phycicoccus</taxon>
    </lineage>
</organism>
<dbReference type="Pfam" id="PF01966">
    <property type="entry name" value="HD"/>
    <property type="match status" value="1"/>
</dbReference>